<comment type="similarity">
    <text evidence="2">Belongs to the GMC oxidoreductase family.</text>
</comment>
<dbReference type="InterPro" id="IPR007867">
    <property type="entry name" value="GMC_OxRtase_C"/>
</dbReference>
<keyword evidence="3" id="KW-0285">Flavoprotein</keyword>
<comment type="cofactor">
    <cofactor evidence="1">
        <name>FAD</name>
        <dbReference type="ChEBI" id="CHEBI:57692"/>
    </cofactor>
</comment>
<dbReference type="InParanoid" id="Q02D91"/>
<dbReference type="PANTHER" id="PTHR42784:SF1">
    <property type="entry name" value="PYRANOSE 2-OXIDASE"/>
    <property type="match status" value="1"/>
</dbReference>
<evidence type="ECO:0000256" key="1">
    <source>
        <dbReference type="ARBA" id="ARBA00001974"/>
    </source>
</evidence>
<proteinExistence type="inferred from homology"/>
<protein>
    <submittedName>
        <fullName evidence="9">Glucose-methanol-choline oxidoreductase</fullName>
    </submittedName>
</protein>
<dbReference type="SUPFAM" id="SSF51905">
    <property type="entry name" value="FAD/NAD(P)-binding domain"/>
    <property type="match status" value="1"/>
</dbReference>
<feature type="domain" description="Glucose-methanol-choline oxidoreductase N-terminal" evidence="6">
    <location>
        <begin position="203"/>
        <end position="303"/>
    </location>
</feature>
<evidence type="ECO:0000256" key="3">
    <source>
        <dbReference type="ARBA" id="ARBA00022630"/>
    </source>
</evidence>
<organism evidence="9">
    <name type="scientific">Solibacter usitatus (strain Ellin6076)</name>
    <dbReference type="NCBI Taxonomy" id="234267"/>
    <lineage>
        <taxon>Bacteria</taxon>
        <taxon>Pseudomonadati</taxon>
        <taxon>Acidobacteriota</taxon>
        <taxon>Terriglobia</taxon>
        <taxon>Bryobacterales</taxon>
        <taxon>Solibacteraceae</taxon>
        <taxon>Candidatus Solibacter</taxon>
    </lineage>
</organism>
<dbReference type="eggNOG" id="COG2303">
    <property type="taxonomic scope" value="Bacteria"/>
</dbReference>
<evidence type="ECO:0000259" key="6">
    <source>
        <dbReference type="Pfam" id="PF00732"/>
    </source>
</evidence>
<dbReference type="STRING" id="234267.Acid_3405"/>
<dbReference type="Pfam" id="PF00732">
    <property type="entry name" value="GMC_oxred_N"/>
    <property type="match status" value="1"/>
</dbReference>
<evidence type="ECO:0000313" key="9">
    <source>
        <dbReference type="EMBL" id="ABJ84378.1"/>
    </source>
</evidence>
<reference evidence="9" key="1">
    <citation type="submission" date="2006-10" db="EMBL/GenBank/DDBJ databases">
        <title>Complete sequence of Solibacter usitatus Ellin6076.</title>
        <authorList>
            <consortium name="US DOE Joint Genome Institute"/>
            <person name="Copeland A."/>
            <person name="Lucas S."/>
            <person name="Lapidus A."/>
            <person name="Barry K."/>
            <person name="Detter J.C."/>
            <person name="Glavina del Rio T."/>
            <person name="Hammon N."/>
            <person name="Israni S."/>
            <person name="Dalin E."/>
            <person name="Tice H."/>
            <person name="Pitluck S."/>
            <person name="Thompson L.S."/>
            <person name="Brettin T."/>
            <person name="Bruce D."/>
            <person name="Han C."/>
            <person name="Tapia R."/>
            <person name="Gilna P."/>
            <person name="Schmutz J."/>
            <person name="Larimer F."/>
            <person name="Land M."/>
            <person name="Hauser L."/>
            <person name="Kyrpides N."/>
            <person name="Mikhailova N."/>
            <person name="Janssen P.H."/>
            <person name="Kuske C.R."/>
            <person name="Richardson P."/>
        </authorList>
    </citation>
    <scope>NUCLEOTIDE SEQUENCE</scope>
    <source>
        <strain evidence="9">Ellin6076</strain>
    </source>
</reference>
<dbReference type="HOGENOM" id="CLU_008878_4_0_0"/>
<dbReference type="Pfam" id="PF05199">
    <property type="entry name" value="GMC_oxred_C"/>
    <property type="match status" value="1"/>
</dbReference>
<sequence length="548" mass="60482">MQVKRSPEVHDVVIVGSGASGGMAAWNLTRKGLRVLMLDAGTKFPRSQFWSHVKPWQVPEKVAAGQKPPQFYVDLKTAPFQTPPGQPFDLVRVWGRGGKTNVWGRVSLRYADLDFAGAERDGWEIPWPIRYKDLAPYYDNVDRLIGVCGGDDDQDSLPGSRYHLPPPPPRCGERLLQRAAGKIGVSIVAGRRAVLTRPHNGRAACHYCGACGKGCDVGAFFNSSDYLIEPALASQRLQVIDNAVVARILTDDEGRANGVQYFDRFTKEEHTVKARVVVVAASCIDSTRILLNSKSSRHPNGIGNSSDVVGRYLSEQVRLHMFGFVPELLGAPVQNDDGIGGEHVYMPRFNHRDGRKRDYLRGFGMQFWGCGAGDNAGWAKEIPGFGAEFKTAVRKRYPALVALHPYGEVLPYADNRITVGSAGVDSYGVPIARIEFKYRENERKMMTEMYQTAAAILKEAKAEILPYDPSFMGIPGQAIHEHGTCRMGTDPKRSALNGFCQMHDVKNVFVVDGAAFTTASEKNPTLTILALAWRATDYLANELKAKRL</sequence>
<evidence type="ECO:0000256" key="4">
    <source>
        <dbReference type="ARBA" id="ARBA00022827"/>
    </source>
</evidence>
<gene>
    <name evidence="9" type="ordered locus">Acid_3405</name>
</gene>
<evidence type="ECO:0000259" key="7">
    <source>
        <dbReference type="Pfam" id="PF00890"/>
    </source>
</evidence>
<dbReference type="InterPro" id="IPR036188">
    <property type="entry name" value="FAD/NAD-bd_sf"/>
</dbReference>
<dbReference type="OrthoDB" id="9787779at2"/>
<accession>Q02D91</accession>
<dbReference type="SUPFAM" id="SSF54373">
    <property type="entry name" value="FAD-linked reductases, C-terminal domain"/>
    <property type="match status" value="1"/>
</dbReference>
<dbReference type="KEGG" id="sus:Acid_3405"/>
<dbReference type="FunCoup" id="Q02D91">
    <property type="interactions" value="246"/>
</dbReference>
<feature type="domain" description="Glucose-methanol-choline oxidoreductase C-terminal" evidence="8">
    <location>
        <begin position="411"/>
        <end position="532"/>
    </location>
</feature>
<dbReference type="EMBL" id="CP000473">
    <property type="protein sequence ID" value="ABJ84378.1"/>
    <property type="molecule type" value="Genomic_DNA"/>
</dbReference>
<evidence type="ECO:0000256" key="2">
    <source>
        <dbReference type="ARBA" id="ARBA00010790"/>
    </source>
</evidence>
<dbReference type="InterPro" id="IPR051473">
    <property type="entry name" value="P2Ox-like"/>
</dbReference>
<dbReference type="Gene3D" id="3.50.50.60">
    <property type="entry name" value="FAD/NAD(P)-binding domain"/>
    <property type="match status" value="2"/>
</dbReference>
<keyword evidence="4" id="KW-0274">FAD</keyword>
<dbReference type="Pfam" id="PF00890">
    <property type="entry name" value="FAD_binding_2"/>
    <property type="match status" value="1"/>
</dbReference>
<evidence type="ECO:0000256" key="5">
    <source>
        <dbReference type="ARBA" id="ARBA00023002"/>
    </source>
</evidence>
<evidence type="ECO:0000259" key="8">
    <source>
        <dbReference type="Pfam" id="PF05199"/>
    </source>
</evidence>
<name>Q02D91_SOLUE</name>
<dbReference type="InterPro" id="IPR000172">
    <property type="entry name" value="GMC_OxRdtase_N"/>
</dbReference>
<dbReference type="GO" id="GO:0050660">
    <property type="term" value="F:flavin adenine dinucleotide binding"/>
    <property type="evidence" value="ECO:0007669"/>
    <property type="project" value="InterPro"/>
</dbReference>
<dbReference type="AlphaFoldDB" id="Q02D91"/>
<keyword evidence="5" id="KW-0560">Oxidoreductase</keyword>
<dbReference type="GO" id="GO:0016614">
    <property type="term" value="F:oxidoreductase activity, acting on CH-OH group of donors"/>
    <property type="evidence" value="ECO:0007669"/>
    <property type="project" value="InterPro"/>
</dbReference>
<dbReference type="InterPro" id="IPR003953">
    <property type="entry name" value="FAD-dep_OxRdtase_2_FAD-bd"/>
</dbReference>
<dbReference type="PANTHER" id="PTHR42784">
    <property type="entry name" value="PYRANOSE 2-OXIDASE"/>
    <property type="match status" value="1"/>
</dbReference>
<feature type="domain" description="FAD-dependent oxidoreductase 2 FAD-binding" evidence="7">
    <location>
        <begin position="11"/>
        <end position="51"/>
    </location>
</feature>